<comment type="caution">
    <text evidence="2">The sequence shown here is derived from an EMBL/GenBank/DDBJ whole genome shotgun (WGS) entry which is preliminary data.</text>
</comment>
<keyword evidence="3" id="KW-1185">Reference proteome</keyword>
<proteinExistence type="predicted"/>
<dbReference type="EMBL" id="CM029046">
    <property type="protein sequence ID" value="KAG2592585.1"/>
    <property type="molecule type" value="Genomic_DNA"/>
</dbReference>
<organism evidence="2 3">
    <name type="scientific">Panicum virgatum</name>
    <name type="common">Blackwell switchgrass</name>
    <dbReference type="NCBI Taxonomy" id="38727"/>
    <lineage>
        <taxon>Eukaryota</taxon>
        <taxon>Viridiplantae</taxon>
        <taxon>Streptophyta</taxon>
        <taxon>Embryophyta</taxon>
        <taxon>Tracheophyta</taxon>
        <taxon>Spermatophyta</taxon>
        <taxon>Magnoliopsida</taxon>
        <taxon>Liliopsida</taxon>
        <taxon>Poales</taxon>
        <taxon>Poaceae</taxon>
        <taxon>PACMAD clade</taxon>
        <taxon>Panicoideae</taxon>
        <taxon>Panicodae</taxon>
        <taxon>Paniceae</taxon>
        <taxon>Panicinae</taxon>
        <taxon>Panicum</taxon>
        <taxon>Panicum sect. Hiantes</taxon>
    </lineage>
</organism>
<sequence>MQPRSPPPGPLFSHGRERQAAHASSSSPRSQKLPAFPHAATLDPAVPCPDALLLACTAQTPSLSPRLPYLHAHLGPHTHRHAPDPLELHREASRPYPTRAGVERRATLRAPPLAWQLDLPPHRRARFSGTRAMPAWSRIALLALIPSPFSPRRPYPSSHASPPELAPPRPRSSPHPSSGL</sequence>
<dbReference type="AlphaFoldDB" id="A0A8T0S5V9"/>
<reference evidence="2" key="1">
    <citation type="submission" date="2020-05" db="EMBL/GenBank/DDBJ databases">
        <title>WGS assembly of Panicum virgatum.</title>
        <authorList>
            <person name="Lovell J.T."/>
            <person name="Jenkins J."/>
            <person name="Shu S."/>
            <person name="Juenger T.E."/>
            <person name="Schmutz J."/>
        </authorList>
    </citation>
    <scope>NUCLEOTIDE SEQUENCE</scope>
    <source>
        <strain evidence="2">AP13</strain>
    </source>
</reference>
<feature type="region of interest" description="Disordered" evidence="1">
    <location>
        <begin position="1"/>
        <end position="40"/>
    </location>
</feature>
<evidence type="ECO:0000256" key="1">
    <source>
        <dbReference type="SAM" id="MobiDB-lite"/>
    </source>
</evidence>
<evidence type="ECO:0000313" key="2">
    <source>
        <dbReference type="EMBL" id="KAG2592585.1"/>
    </source>
</evidence>
<protein>
    <submittedName>
        <fullName evidence="2">Uncharacterized protein</fullName>
    </submittedName>
</protein>
<accession>A0A8T0S5V9</accession>
<gene>
    <name evidence="2" type="ORF">PVAP13_5NG544900</name>
</gene>
<feature type="compositionally biased region" description="Pro residues" evidence="1">
    <location>
        <begin position="164"/>
        <end position="173"/>
    </location>
</feature>
<evidence type="ECO:0000313" key="3">
    <source>
        <dbReference type="Proteomes" id="UP000823388"/>
    </source>
</evidence>
<name>A0A8T0S5V9_PANVG</name>
<feature type="compositionally biased region" description="Pro residues" evidence="1">
    <location>
        <begin position="1"/>
        <end position="10"/>
    </location>
</feature>
<feature type="region of interest" description="Disordered" evidence="1">
    <location>
        <begin position="151"/>
        <end position="180"/>
    </location>
</feature>
<dbReference type="Proteomes" id="UP000823388">
    <property type="component" value="Chromosome 5N"/>
</dbReference>